<evidence type="ECO:0000256" key="1">
    <source>
        <dbReference type="SAM" id="MobiDB-lite"/>
    </source>
</evidence>
<proteinExistence type="predicted"/>
<dbReference type="EMBL" id="CADCXU010001897">
    <property type="protein sequence ID" value="CAA9994302.1"/>
    <property type="molecule type" value="Genomic_DNA"/>
</dbReference>
<evidence type="ECO:0000313" key="2">
    <source>
        <dbReference type="EMBL" id="CAA9994302.1"/>
    </source>
</evidence>
<keyword evidence="3" id="KW-1185">Reference proteome</keyword>
<organism evidence="2 3">
    <name type="scientific">Nesidiocoris tenuis</name>
    <dbReference type="NCBI Taxonomy" id="355587"/>
    <lineage>
        <taxon>Eukaryota</taxon>
        <taxon>Metazoa</taxon>
        <taxon>Ecdysozoa</taxon>
        <taxon>Arthropoda</taxon>
        <taxon>Hexapoda</taxon>
        <taxon>Insecta</taxon>
        <taxon>Pterygota</taxon>
        <taxon>Neoptera</taxon>
        <taxon>Paraneoptera</taxon>
        <taxon>Hemiptera</taxon>
        <taxon>Heteroptera</taxon>
        <taxon>Panheteroptera</taxon>
        <taxon>Cimicomorpha</taxon>
        <taxon>Miridae</taxon>
        <taxon>Dicyphina</taxon>
        <taxon>Nesidiocoris</taxon>
    </lineage>
</organism>
<feature type="compositionally biased region" description="Basic and acidic residues" evidence="1">
    <location>
        <begin position="27"/>
        <end position="37"/>
    </location>
</feature>
<protein>
    <submittedName>
        <fullName evidence="2">Uncharacterized protein</fullName>
    </submittedName>
</protein>
<reference evidence="2 3" key="1">
    <citation type="submission" date="2020-02" db="EMBL/GenBank/DDBJ databases">
        <authorList>
            <person name="Ferguson B K."/>
        </authorList>
    </citation>
    <scope>NUCLEOTIDE SEQUENCE [LARGE SCALE GENOMIC DNA]</scope>
</reference>
<dbReference type="AlphaFoldDB" id="A0A6H5FYG3"/>
<feature type="region of interest" description="Disordered" evidence="1">
    <location>
        <begin position="20"/>
        <end position="42"/>
    </location>
</feature>
<accession>A0A6H5FYG3</accession>
<name>A0A6H5FYG3_9HEMI</name>
<dbReference type="Proteomes" id="UP000479000">
    <property type="component" value="Unassembled WGS sequence"/>
</dbReference>
<gene>
    <name evidence="2" type="ORF">NTEN_LOCUS1118</name>
</gene>
<evidence type="ECO:0000313" key="3">
    <source>
        <dbReference type="Proteomes" id="UP000479000"/>
    </source>
</evidence>
<sequence length="104" mass="12500">MFCMEHLPLTYDALDLREKDKRKKKREKADLSSRKPTTENQQKGCFHYDNRLRLTTMPSLTYLYCGWYEMSSRAPSVIFERRLIISADCCRHWKTRTRDMNSSL</sequence>